<dbReference type="AlphaFoldDB" id="A0A4Y2JNC6"/>
<comment type="caution">
    <text evidence="1">The sequence shown here is derived from an EMBL/GenBank/DDBJ whole genome shotgun (WGS) entry which is preliminary data.</text>
</comment>
<evidence type="ECO:0000313" key="1">
    <source>
        <dbReference type="EMBL" id="GBM91345.1"/>
    </source>
</evidence>
<gene>
    <name evidence="1" type="ORF">AVEN_6997_1</name>
</gene>
<keyword evidence="2" id="KW-1185">Reference proteome</keyword>
<protein>
    <submittedName>
        <fullName evidence="1">Uncharacterized protein</fullName>
    </submittedName>
</protein>
<name>A0A4Y2JNC6_ARAVE</name>
<evidence type="ECO:0000313" key="2">
    <source>
        <dbReference type="Proteomes" id="UP000499080"/>
    </source>
</evidence>
<accession>A0A4Y2JNC6</accession>
<organism evidence="1 2">
    <name type="scientific">Araneus ventricosus</name>
    <name type="common">Orbweaver spider</name>
    <name type="synonym">Epeira ventricosa</name>
    <dbReference type="NCBI Taxonomy" id="182803"/>
    <lineage>
        <taxon>Eukaryota</taxon>
        <taxon>Metazoa</taxon>
        <taxon>Ecdysozoa</taxon>
        <taxon>Arthropoda</taxon>
        <taxon>Chelicerata</taxon>
        <taxon>Arachnida</taxon>
        <taxon>Araneae</taxon>
        <taxon>Araneomorphae</taxon>
        <taxon>Entelegynae</taxon>
        <taxon>Araneoidea</taxon>
        <taxon>Araneidae</taxon>
        <taxon>Araneus</taxon>
    </lineage>
</organism>
<reference evidence="1 2" key="1">
    <citation type="journal article" date="2019" name="Sci. Rep.">
        <title>Orb-weaving spider Araneus ventricosus genome elucidates the spidroin gene catalogue.</title>
        <authorList>
            <person name="Kono N."/>
            <person name="Nakamura H."/>
            <person name="Ohtoshi R."/>
            <person name="Moran D.A.P."/>
            <person name="Shinohara A."/>
            <person name="Yoshida Y."/>
            <person name="Fujiwara M."/>
            <person name="Mori M."/>
            <person name="Tomita M."/>
            <person name="Arakawa K."/>
        </authorList>
    </citation>
    <scope>NUCLEOTIDE SEQUENCE [LARGE SCALE GENOMIC DNA]</scope>
</reference>
<dbReference type="EMBL" id="BGPR01003699">
    <property type="protein sequence ID" value="GBM91345.1"/>
    <property type="molecule type" value="Genomic_DNA"/>
</dbReference>
<sequence length="92" mass="10352">MFCAARTQFSTCPVVRYRFRGQTVPGSKPDSTEDPQCMWAWWALNLTSLIKLSLARLISKLLEGDEMLVKVSSSLFLTTIQNNEVPVKIPSC</sequence>
<proteinExistence type="predicted"/>
<dbReference type="Proteomes" id="UP000499080">
    <property type="component" value="Unassembled WGS sequence"/>
</dbReference>